<sequence>VKIASQTSLALPPVFSAWALTFTVIEVVPAEMTVASKFTHSPPITGSEKTTSSMALVTPPAA</sequence>
<feature type="region of interest" description="Disordered" evidence="1">
    <location>
        <begin position="39"/>
        <end position="62"/>
    </location>
</feature>
<evidence type="ECO:0000313" key="2">
    <source>
        <dbReference type="EMBL" id="SVA92206.1"/>
    </source>
</evidence>
<name>A0A381ZSJ6_9ZZZZ</name>
<gene>
    <name evidence="2" type="ORF">METZ01_LOCUS145060</name>
</gene>
<feature type="non-terminal residue" evidence="2">
    <location>
        <position position="1"/>
    </location>
</feature>
<feature type="compositionally biased region" description="Polar residues" evidence="1">
    <location>
        <begin position="39"/>
        <end position="55"/>
    </location>
</feature>
<reference evidence="2" key="1">
    <citation type="submission" date="2018-05" db="EMBL/GenBank/DDBJ databases">
        <authorList>
            <person name="Lanie J.A."/>
            <person name="Ng W.-L."/>
            <person name="Kazmierczak K.M."/>
            <person name="Andrzejewski T.M."/>
            <person name="Davidsen T.M."/>
            <person name="Wayne K.J."/>
            <person name="Tettelin H."/>
            <person name="Glass J.I."/>
            <person name="Rusch D."/>
            <person name="Podicherti R."/>
            <person name="Tsui H.-C.T."/>
            <person name="Winkler M.E."/>
        </authorList>
    </citation>
    <scope>NUCLEOTIDE SEQUENCE</scope>
</reference>
<dbReference type="AlphaFoldDB" id="A0A381ZSJ6"/>
<protein>
    <submittedName>
        <fullName evidence="2">Uncharacterized protein</fullName>
    </submittedName>
</protein>
<evidence type="ECO:0000256" key="1">
    <source>
        <dbReference type="SAM" id="MobiDB-lite"/>
    </source>
</evidence>
<dbReference type="EMBL" id="UINC01022487">
    <property type="protein sequence ID" value="SVA92206.1"/>
    <property type="molecule type" value="Genomic_DNA"/>
</dbReference>
<proteinExistence type="predicted"/>
<organism evidence="2">
    <name type="scientific">marine metagenome</name>
    <dbReference type="NCBI Taxonomy" id="408172"/>
    <lineage>
        <taxon>unclassified sequences</taxon>
        <taxon>metagenomes</taxon>
        <taxon>ecological metagenomes</taxon>
    </lineage>
</organism>
<accession>A0A381ZSJ6</accession>